<proteinExistence type="predicted"/>
<dbReference type="SUPFAM" id="SSF51445">
    <property type="entry name" value="(Trans)glycosidases"/>
    <property type="match status" value="1"/>
</dbReference>
<dbReference type="Pfam" id="PF00128">
    <property type="entry name" value="Alpha-amylase"/>
    <property type="match status" value="1"/>
</dbReference>
<evidence type="ECO:0000256" key="2">
    <source>
        <dbReference type="ARBA" id="ARBA00023295"/>
    </source>
</evidence>
<dbReference type="InterPro" id="IPR045857">
    <property type="entry name" value="O16G_dom_2"/>
</dbReference>
<reference evidence="4" key="1">
    <citation type="journal article" date="2013" name="Environ. Microbiol.">
        <title>Seasonally variable intestinal metagenomes of the red palm weevil (Rhynchophorus ferrugineus).</title>
        <authorList>
            <person name="Jia S."/>
            <person name="Zhang X."/>
            <person name="Zhang G."/>
            <person name="Yin A."/>
            <person name="Zhang S."/>
            <person name="Li F."/>
            <person name="Wang L."/>
            <person name="Zhao D."/>
            <person name="Yun Q."/>
            <person name="Tala"/>
            <person name="Wang J."/>
            <person name="Sun G."/>
            <person name="Baabdullah M."/>
            <person name="Yu X."/>
            <person name="Hu S."/>
            <person name="Al-Mssallem I.S."/>
            <person name="Yu J."/>
        </authorList>
    </citation>
    <scope>NUCLEOTIDE SEQUENCE</scope>
</reference>
<keyword evidence="1" id="KW-0378">Hydrolase</keyword>
<evidence type="ECO:0000259" key="3">
    <source>
        <dbReference type="SMART" id="SM00642"/>
    </source>
</evidence>
<organism evidence="4">
    <name type="scientific">uncultured Halothermothrix sp</name>
    <dbReference type="NCBI Taxonomy" id="543059"/>
    <lineage>
        <taxon>Bacteria</taxon>
        <taxon>Bacillati</taxon>
        <taxon>Bacillota</taxon>
        <taxon>Clostridia</taxon>
        <taxon>Halanaerobiales</taxon>
        <taxon>Halothermotrichaceae</taxon>
        <taxon>Halothermothrix</taxon>
        <taxon>environmental samples</taxon>
    </lineage>
</organism>
<dbReference type="PANTHER" id="PTHR10357">
    <property type="entry name" value="ALPHA-AMYLASE FAMILY MEMBER"/>
    <property type="match status" value="1"/>
</dbReference>
<dbReference type="Gene3D" id="3.20.20.80">
    <property type="entry name" value="Glycosidases"/>
    <property type="match status" value="1"/>
</dbReference>
<name>A0A060CD83_9FIRM</name>
<dbReference type="AlphaFoldDB" id="A0A060CD83"/>
<evidence type="ECO:0000256" key="1">
    <source>
        <dbReference type="ARBA" id="ARBA00022801"/>
    </source>
</evidence>
<keyword evidence="2" id="KW-0326">Glycosidase</keyword>
<evidence type="ECO:0000313" key="4">
    <source>
        <dbReference type="EMBL" id="AIA92877.1"/>
    </source>
</evidence>
<dbReference type="InterPro" id="IPR017853">
    <property type="entry name" value="GH"/>
</dbReference>
<accession>A0A060CD83</accession>
<dbReference type="PANTHER" id="PTHR10357:SF210">
    <property type="entry name" value="MALTODEXTRIN GLUCOSIDASE"/>
    <property type="match status" value="1"/>
</dbReference>
<dbReference type="SMART" id="SM00642">
    <property type="entry name" value="Aamy"/>
    <property type="match status" value="1"/>
</dbReference>
<protein>
    <submittedName>
        <fullName evidence="4">Alpha-amylase</fullName>
    </submittedName>
</protein>
<dbReference type="InterPro" id="IPR006047">
    <property type="entry name" value="GH13_cat_dom"/>
</dbReference>
<dbReference type="GO" id="GO:0005975">
    <property type="term" value="P:carbohydrate metabolic process"/>
    <property type="evidence" value="ECO:0007669"/>
    <property type="project" value="InterPro"/>
</dbReference>
<dbReference type="GO" id="GO:0016798">
    <property type="term" value="F:hydrolase activity, acting on glycosyl bonds"/>
    <property type="evidence" value="ECO:0007669"/>
    <property type="project" value="UniProtKB-KW"/>
</dbReference>
<feature type="domain" description="Glycosyl hydrolase family 13 catalytic" evidence="3">
    <location>
        <begin position="1"/>
        <end position="171"/>
    </location>
</feature>
<dbReference type="EMBL" id="KF125549">
    <property type="protein sequence ID" value="AIA92877.1"/>
    <property type="molecule type" value="Genomic_DNA"/>
</dbReference>
<sequence>THKYNTDDYLQVDPHFGDAETLKRLTDGCHRRGIRVVLDAVFNHCGEGFFAFQDVVRNGEKSRYKDWFFLEGYPVDPEKINYVTFADGVRNMPKLNTSNPEVEEYLIGVAEYWMKTAGVDGWRLDVCDEVSHAFWREFRRRVKKLNTAGRRHGGNPSPVRGFPARRRIGRHYELPAV</sequence>
<dbReference type="Gene3D" id="3.90.400.10">
    <property type="entry name" value="Oligo-1,6-glucosidase, Domain 2"/>
    <property type="match status" value="1"/>
</dbReference>
<feature type="non-terminal residue" evidence="4">
    <location>
        <position position="1"/>
    </location>
</feature>